<dbReference type="SUPFAM" id="SSF56601">
    <property type="entry name" value="beta-lactamase/transpeptidase-like"/>
    <property type="match status" value="1"/>
</dbReference>
<dbReference type="InterPro" id="IPR001466">
    <property type="entry name" value="Beta-lactam-related"/>
</dbReference>
<gene>
    <name evidence="3" type="ORF">ABVT43_13370</name>
</gene>
<dbReference type="Pfam" id="PF11954">
    <property type="entry name" value="DUF3471"/>
    <property type="match status" value="1"/>
</dbReference>
<proteinExistence type="predicted"/>
<dbReference type="Proteomes" id="UP001548189">
    <property type="component" value="Unassembled WGS sequence"/>
</dbReference>
<dbReference type="GO" id="GO:0016787">
    <property type="term" value="F:hydrolase activity"/>
    <property type="evidence" value="ECO:0007669"/>
    <property type="project" value="UniProtKB-KW"/>
</dbReference>
<dbReference type="Gene3D" id="3.40.710.10">
    <property type="entry name" value="DD-peptidase/beta-lactamase superfamily"/>
    <property type="match status" value="1"/>
</dbReference>
<accession>A0ABV2BW02</accession>
<dbReference type="Pfam" id="PF00144">
    <property type="entry name" value="Beta-lactamase"/>
    <property type="match status" value="1"/>
</dbReference>
<sequence>MKKNHIIKYPFISLLALLFLLPLSLLTQALDQQQLSNLDQLVNSALKQTGVPGVSIAIVQDNQIILTKGYGTKEINKNKPVDENTLFAIASNSKAFTATAMGILVDRNQVSWDDRVKKYLPYFELYDPYASDHMNMIDILAHRLGYKHFSGDLLWYDTQYKPEEIIRRFKYVKPDFQFRSNFGYSNIGYITAGEVIAQISGMSWRKFIEKEIFKPLGMKNSYTSYQSIRKKTKVASPHYEALDNQGNVIFQPLDWHHNDAIDAAGSIVTSAKDITHWMQLQLNRGSYKGKNIFSKAVSDKLWTAVNAVSIPPKTEQSPNHLMAYGLGFFVNDHHGKLMVTHSGSVEGMTSRIALIPEDNLGVAVFTNSTAPLATQLAHQIIAITQKNQVKSESEPFDSAKLAANNKRNFKDKIAARASALGPITKNTQPAYSLADYAGTYRSKMYGDILVELKNDQLTMKMLPSPMLTAQLSHRHYDVFTIHWDNGRAWINEGTAHFVSNSKGQITELKLNVPNDDIWFDEPHFYRVAPNP</sequence>
<dbReference type="Gene3D" id="2.40.128.600">
    <property type="match status" value="1"/>
</dbReference>
<dbReference type="InterPro" id="IPR021860">
    <property type="entry name" value="Peptidase_S12_Pab87-rel_C"/>
</dbReference>
<feature type="domain" description="Peptidase S12 Pab87-related C-terminal" evidence="2">
    <location>
        <begin position="425"/>
        <end position="519"/>
    </location>
</feature>
<name>A0ABV2BW02_9GAMM</name>
<evidence type="ECO:0000313" key="4">
    <source>
        <dbReference type="Proteomes" id="UP001548189"/>
    </source>
</evidence>
<dbReference type="PANTHER" id="PTHR46825:SF15">
    <property type="entry name" value="BETA-LACTAMASE-RELATED DOMAIN-CONTAINING PROTEIN"/>
    <property type="match status" value="1"/>
</dbReference>
<keyword evidence="4" id="KW-1185">Reference proteome</keyword>
<protein>
    <submittedName>
        <fullName evidence="3">Serine hydrolase</fullName>
    </submittedName>
</protein>
<keyword evidence="3" id="KW-0378">Hydrolase</keyword>
<feature type="domain" description="Beta-lactamase-related" evidence="1">
    <location>
        <begin position="38"/>
        <end position="373"/>
    </location>
</feature>
<organism evidence="3 4">
    <name type="scientific">Aliikangiella maris</name>
    <dbReference type="NCBI Taxonomy" id="3162458"/>
    <lineage>
        <taxon>Bacteria</taxon>
        <taxon>Pseudomonadati</taxon>
        <taxon>Pseudomonadota</taxon>
        <taxon>Gammaproteobacteria</taxon>
        <taxon>Oceanospirillales</taxon>
        <taxon>Pleioneaceae</taxon>
        <taxon>Aliikangiella</taxon>
    </lineage>
</organism>
<dbReference type="InterPro" id="IPR012338">
    <property type="entry name" value="Beta-lactam/transpept-like"/>
</dbReference>
<evidence type="ECO:0000259" key="1">
    <source>
        <dbReference type="Pfam" id="PF00144"/>
    </source>
</evidence>
<dbReference type="EMBL" id="JBEVCJ010000017">
    <property type="protein sequence ID" value="MET1256124.1"/>
    <property type="molecule type" value="Genomic_DNA"/>
</dbReference>
<dbReference type="InterPro" id="IPR050491">
    <property type="entry name" value="AmpC-like"/>
</dbReference>
<comment type="caution">
    <text evidence="3">The sequence shown here is derived from an EMBL/GenBank/DDBJ whole genome shotgun (WGS) entry which is preliminary data.</text>
</comment>
<reference evidence="3 4" key="1">
    <citation type="submission" date="2024-06" db="EMBL/GenBank/DDBJ databases">
        <authorList>
            <person name="Li F."/>
        </authorList>
    </citation>
    <scope>NUCLEOTIDE SEQUENCE [LARGE SCALE GENOMIC DNA]</scope>
    <source>
        <strain evidence="3 4">GXAS 311</strain>
    </source>
</reference>
<dbReference type="PANTHER" id="PTHR46825">
    <property type="entry name" value="D-ALANYL-D-ALANINE-CARBOXYPEPTIDASE/ENDOPEPTIDASE AMPH"/>
    <property type="match status" value="1"/>
</dbReference>
<dbReference type="RefSeq" id="WP_353896709.1">
    <property type="nucleotide sequence ID" value="NZ_JBEVCJ010000017.1"/>
</dbReference>
<evidence type="ECO:0000313" key="3">
    <source>
        <dbReference type="EMBL" id="MET1256124.1"/>
    </source>
</evidence>
<evidence type="ECO:0000259" key="2">
    <source>
        <dbReference type="Pfam" id="PF11954"/>
    </source>
</evidence>